<feature type="repeat" description="WD" evidence="3">
    <location>
        <begin position="872"/>
        <end position="913"/>
    </location>
</feature>
<dbReference type="PROSITE" id="PS50837">
    <property type="entry name" value="NACHT"/>
    <property type="match status" value="1"/>
</dbReference>
<dbReference type="PRINTS" id="PR00320">
    <property type="entry name" value="GPROTEINBRPT"/>
</dbReference>
<dbReference type="InterPro" id="IPR020472">
    <property type="entry name" value="WD40_PAC1"/>
</dbReference>
<gene>
    <name evidence="5" type="ORF">M431DRAFT_488891</name>
</gene>
<sequence length="1413" mass="158543">MEPLGVFSSAGTTADLCQKLLLLCKDVKNAAAETDQLRRLLANFQRILTSVEEMRSSPNNAKLKHTHQLSDAVHEAQSLLQKLGDDLSPSSETAHRILRKIKGSSIRWPFEKNDILERMSSLERCMQVINESLQVDQTNLLLDINYRAILDKLPVAGDAYFDSFDESSKARCLPETRVDLLQEVSNWAKNSDSHAVFWLNGMAGTGKSTISRTISEIFANESRLGASFFFKRGEADRGGLAKFFTTMAADLVRRQPIFAPRIKEAIETEPGISTKSASDQFQKLILGPLSTIPKGSGQESPIIVVVDALDECDREKDIELLIWLFSRSSQPAFPKLKFFLTSRPELPLRLGFKKVEGTYKDLILHEVPASIIENDMLRFFEYELFNIRNDYNLSRSDDLKLPESWPGSSNLEILVKMAVPLFIFASTTCRFIADLKHGDPRRQLQRVLQYEAKAPGSRLDATYLPVLDQQLDGLSNSEKAEVAQEFRAIVGTIIILANPLSITALSRMLDISKETISNRLEMLHSVLDIPPSLTMPVRMLHLSFRDFLLDPEKRDKTPLWVEERQAHATMANHCLRLLDNLKPDMCSLKSPSISTVDIQRETIDHHLPPELQYSCLYWVSHVEHSETKLVDGGSVSEFLLRHFLHWLEALSLMDRTREIIGLIQVLQALVEPEAGIKTSDFLNDAKQFVRTHASTIESWPLQTYSSALVFTPSDSVVRAQFKDNIPSWILFPPPVDHSLNPCTLLIEGRSNYIECMAFSHDSTLLASGSRDQTLKVWDIVTGECLQAMTGHTDFVLSVDFSHDSSRLVSASSDHTIRIWRTDTGECIRILTGHSGIVTSAIFSPDSTLIASGSEDSTVRIWNEETGECKHELLGHKDPVTTVAFSRDSTLVASASHDGVIRIWSTNGGTYESTMHQKEDYHPWLTIFSPDSTRLAVVYGGGVLQYWRLDTKICERRIQFGNSNLKITHAAISHDWKYYLSTTTLGKTLLWRIDTEQCVHAFNPRIGFISSVAFSPDSTCFASASVSGEIGTWDVVEQDQNQLMADPTAIDTRPNRIKFSHDSSLVATTSLHGSRIMVWDARTGCSVQKLRFPGDALDDMVFSHDGSLMASVSLGSSPKQHVCIWKMDTGLGTDVEYHTPPFMDRGRFTFSHDLQFFAISFRETISLRGRGKKSWDYTNEYGHWFCQVVFCHDSAVLAAATTGGTVLLWETRTGQLIYQYSVPDTEIECIAFSHDLGLIAIATKTCRIHIIHRDSGECIRTIEDRPGDIDALAFTYDASFIGASMVGRKGTFIWQIETGQLLHNMHLWNMGRYVQFNSSTQHIPTNGDADGRESRLHGVDDHCCGYGLHSSGRWIVWGTQKLLRLPKRYETQKIAVSDRAIVLGYEGDRVIIITTSAKEGPDFEHISKMHGGTA</sequence>
<dbReference type="SUPFAM" id="SSF50998">
    <property type="entry name" value="Quinoprotein alcohol dehydrogenase-like"/>
    <property type="match status" value="1"/>
</dbReference>
<dbReference type="InterPro" id="IPR036322">
    <property type="entry name" value="WD40_repeat_dom_sf"/>
</dbReference>
<reference evidence="5 6" key="1">
    <citation type="submission" date="2016-07" db="EMBL/GenBank/DDBJ databases">
        <title>Multiple horizontal gene transfer events from other fungi enriched the ability of initially mycotrophic Trichoderma (Ascomycota) to feed on dead plant biomass.</title>
        <authorList>
            <consortium name="DOE Joint Genome Institute"/>
            <person name="Aerts A."/>
            <person name="Atanasova L."/>
            <person name="Chenthamara K."/>
            <person name="Zhang J."/>
            <person name="Grujic M."/>
            <person name="Henrissat B."/>
            <person name="Kuo A."/>
            <person name="Salamov A."/>
            <person name="Lipzen A."/>
            <person name="Labutti K."/>
            <person name="Barry K."/>
            <person name="Miao Y."/>
            <person name="Rahimi M.J."/>
            <person name="Shen Q."/>
            <person name="Grigoriev I.V."/>
            <person name="Kubicek C.P."/>
            <person name="Druzhinina I.S."/>
        </authorList>
    </citation>
    <scope>NUCLEOTIDE SEQUENCE [LARGE SCALE GENOMIC DNA]</scope>
    <source>
        <strain evidence="5 6">CBS 226.95</strain>
    </source>
</reference>
<organism evidence="5 6">
    <name type="scientific">Trichoderma harzianum CBS 226.95</name>
    <dbReference type="NCBI Taxonomy" id="983964"/>
    <lineage>
        <taxon>Eukaryota</taxon>
        <taxon>Fungi</taxon>
        <taxon>Dikarya</taxon>
        <taxon>Ascomycota</taxon>
        <taxon>Pezizomycotina</taxon>
        <taxon>Sordariomycetes</taxon>
        <taxon>Hypocreomycetidae</taxon>
        <taxon>Hypocreales</taxon>
        <taxon>Hypocreaceae</taxon>
        <taxon>Trichoderma</taxon>
    </lineage>
</organism>
<dbReference type="CDD" id="cd00200">
    <property type="entry name" value="WD40"/>
    <property type="match status" value="1"/>
</dbReference>
<dbReference type="InterPro" id="IPR015943">
    <property type="entry name" value="WD40/YVTN_repeat-like_dom_sf"/>
</dbReference>
<protein>
    <recommendedName>
        <fullName evidence="4">NACHT domain-containing protein</fullName>
    </recommendedName>
</protein>
<dbReference type="Gene3D" id="2.130.10.10">
    <property type="entry name" value="YVTN repeat-like/Quinoprotein amine dehydrogenase"/>
    <property type="match status" value="4"/>
</dbReference>
<feature type="repeat" description="WD" evidence="3">
    <location>
        <begin position="1001"/>
        <end position="1034"/>
    </location>
</feature>
<evidence type="ECO:0000259" key="4">
    <source>
        <dbReference type="PROSITE" id="PS50837"/>
    </source>
</evidence>
<dbReference type="Pfam" id="PF12894">
    <property type="entry name" value="ANAPC4_WD40"/>
    <property type="match status" value="1"/>
</dbReference>
<feature type="repeat" description="WD" evidence="3">
    <location>
        <begin position="788"/>
        <end position="829"/>
    </location>
</feature>
<dbReference type="Pfam" id="PF00400">
    <property type="entry name" value="WD40"/>
    <property type="match status" value="5"/>
</dbReference>
<evidence type="ECO:0000256" key="1">
    <source>
        <dbReference type="ARBA" id="ARBA00022574"/>
    </source>
</evidence>
<evidence type="ECO:0000313" key="5">
    <source>
        <dbReference type="EMBL" id="PTB60126.1"/>
    </source>
</evidence>
<dbReference type="InterPro" id="IPR056884">
    <property type="entry name" value="NPHP3-like_N"/>
</dbReference>
<dbReference type="Gene3D" id="3.40.50.300">
    <property type="entry name" value="P-loop containing nucleotide triphosphate hydrolases"/>
    <property type="match status" value="1"/>
</dbReference>
<keyword evidence="2" id="KW-0677">Repeat</keyword>
<dbReference type="SMART" id="SM00320">
    <property type="entry name" value="WD40"/>
    <property type="match status" value="12"/>
</dbReference>
<dbReference type="PROSITE" id="PS50294">
    <property type="entry name" value="WD_REPEATS_REGION"/>
    <property type="match status" value="4"/>
</dbReference>
<dbReference type="InterPro" id="IPR011047">
    <property type="entry name" value="Quinoprotein_ADH-like_sf"/>
</dbReference>
<proteinExistence type="predicted"/>
<dbReference type="RefSeq" id="XP_024779803.1">
    <property type="nucleotide sequence ID" value="XM_024916617.1"/>
</dbReference>
<dbReference type="PROSITE" id="PS00678">
    <property type="entry name" value="WD_REPEATS_1"/>
    <property type="match status" value="1"/>
</dbReference>
<evidence type="ECO:0000256" key="3">
    <source>
        <dbReference type="PROSITE-ProRule" id="PRU00221"/>
    </source>
</evidence>
<name>A0A2T4ASU7_TRIHA</name>
<feature type="repeat" description="WD" evidence="3">
    <location>
        <begin position="830"/>
        <end position="871"/>
    </location>
</feature>
<dbReference type="InterPro" id="IPR019775">
    <property type="entry name" value="WD40_repeat_CS"/>
</dbReference>
<dbReference type="PANTHER" id="PTHR19848">
    <property type="entry name" value="WD40 REPEAT PROTEIN"/>
    <property type="match status" value="1"/>
</dbReference>
<accession>A0A2T4ASU7</accession>
<dbReference type="STRING" id="983964.A0A2T4ASU7"/>
<dbReference type="PANTHER" id="PTHR19848:SF8">
    <property type="entry name" value="F-BOX AND WD REPEAT DOMAIN CONTAINING 7"/>
    <property type="match status" value="1"/>
</dbReference>
<dbReference type="InterPro" id="IPR024977">
    <property type="entry name" value="Apc4-like_WD40_dom"/>
</dbReference>
<evidence type="ECO:0000313" key="6">
    <source>
        <dbReference type="Proteomes" id="UP000241690"/>
    </source>
</evidence>
<dbReference type="InterPro" id="IPR027417">
    <property type="entry name" value="P-loop_NTPase"/>
</dbReference>
<dbReference type="PROSITE" id="PS50082">
    <property type="entry name" value="WD_REPEATS_2"/>
    <property type="match status" value="5"/>
</dbReference>
<dbReference type="Pfam" id="PF24883">
    <property type="entry name" value="NPHP3_N"/>
    <property type="match status" value="1"/>
</dbReference>
<dbReference type="EMBL" id="KZ679675">
    <property type="protein sequence ID" value="PTB60126.1"/>
    <property type="molecule type" value="Genomic_DNA"/>
</dbReference>
<dbReference type="InterPro" id="IPR007111">
    <property type="entry name" value="NACHT_NTPase"/>
</dbReference>
<feature type="domain" description="NACHT" evidence="4">
    <location>
        <begin position="195"/>
        <end position="344"/>
    </location>
</feature>
<dbReference type="SUPFAM" id="SSF50978">
    <property type="entry name" value="WD40 repeat-like"/>
    <property type="match status" value="1"/>
</dbReference>
<keyword evidence="6" id="KW-1185">Reference proteome</keyword>
<keyword evidence="1 3" id="KW-0853">WD repeat</keyword>
<feature type="repeat" description="WD" evidence="3">
    <location>
        <begin position="746"/>
        <end position="787"/>
    </location>
</feature>
<evidence type="ECO:0000256" key="2">
    <source>
        <dbReference type="ARBA" id="ARBA00022737"/>
    </source>
</evidence>
<dbReference type="InterPro" id="IPR001680">
    <property type="entry name" value="WD40_rpt"/>
</dbReference>
<dbReference type="Proteomes" id="UP000241690">
    <property type="component" value="Unassembled WGS sequence"/>
</dbReference>
<dbReference type="GeneID" id="36625186"/>